<dbReference type="NCBIfam" id="NF004320">
    <property type="entry name" value="PRK05715.1-2"/>
    <property type="match status" value="1"/>
</dbReference>
<evidence type="ECO:0000256" key="12">
    <source>
        <dbReference type="HAMAP-Rule" id="MF_01456"/>
    </source>
</evidence>
<organism evidence="13 14">
    <name type="scientific">Thiorhodococcus minor</name>
    <dbReference type="NCBI Taxonomy" id="57489"/>
    <lineage>
        <taxon>Bacteria</taxon>
        <taxon>Pseudomonadati</taxon>
        <taxon>Pseudomonadota</taxon>
        <taxon>Gammaproteobacteria</taxon>
        <taxon>Chromatiales</taxon>
        <taxon>Chromatiaceae</taxon>
        <taxon>Thiorhodococcus</taxon>
    </lineage>
</organism>
<comment type="subcellular location">
    <subcellularLocation>
        <location evidence="12">Cell membrane</location>
        <topology evidence="12">Multi-pass membrane protein</topology>
    </subcellularLocation>
    <subcellularLocation>
        <location evidence="2">Membrane</location>
        <topology evidence="2">Multi-pass membrane protein</topology>
    </subcellularLocation>
</comment>
<evidence type="ECO:0000256" key="9">
    <source>
        <dbReference type="ARBA" id="ARBA00023027"/>
    </source>
</evidence>
<gene>
    <name evidence="12 13" type="primary">nuoK</name>
    <name evidence="13" type="ORF">G3446_18310</name>
</gene>
<dbReference type="Gene3D" id="1.10.287.3510">
    <property type="match status" value="1"/>
</dbReference>
<evidence type="ECO:0000256" key="1">
    <source>
        <dbReference type="ARBA" id="ARBA00002378"/>
    </source>
</evidence>
<keyword evidence="10 12" id="KW-0830">Ubiquinone</keyword>
<evidence type="ECO:0000256" key="2">
    <source>
        <dbReference type="ARBA" id="ARBA00004141"/>
    </source>
</evidence>
<keyword evidence="7 12" id="KW-1278">Translocase</keyword>
<dbReference type="Pfam" id="PF00420">
    <property type="entry name" value="Oxidored_q2"/>
    <property type="match status" value="1"/>
</dbReference>
<feature type="transmembrane region" description="Helical" evidence="12">
    <location>
        <begin position="6"/>
        <end position="24"/>
    </location>
</feature>
<keyword evidence="6 12" id="KW-0874">Quinone</keyword>
<dbReference type="GO" id="GO:0030964">
    <property type="term" value="C:NADH dehydrogenase complex"/>
    <property type="evidence" value="ECO:0007669"/>
    <property type="project" value="TreeGrafter"/>
</dbReference>
<dbReference type="InterPro" id="IPR001133">
    <property type="entry name" value="NADH_UbQ_OxRdtase_chain4L/K"/>
</dbReference>
<comment type="caution">
    <text evidence="13">The sequence shown here is derived from an EMBL/GenBank/DDBJ whole genome shotgun (WGS) entry which is preliminary data.</text>
</comment>
<evidence type="ECO:0000256" key="5">
    <source>
        <dbReference type="ARBA" id="ARBA00022692"/>
    </source>
</evidence>
<keyword evidence="12" id="KW-1003">Cell membrane</keyword>
<evidence type="ECO:0000256" key="8">
    <source>
        <dbReference type="ARBA" id="ARBA00022989"/>
    </source>
</evidence>
<feature type="transmembrane region" description="Helical" evidence="12">
    <location>
        <begin position="31"/>
        <end position="55"/>
    </location>
</feature>
<keyword evidence="9 12" id="KW-0520">NAD</keyword>
<comment type="function">
    <text evidence="1 12">NDH-1 shuttles electrons from NADH, via FMN and iron-sulfur (Fe-S) centers, to quinones in the respiratory chain. The immediate electron acceptor for the enzyme in this species is believed to be ubiquinone. Couples the redox reaction to proton translocation (for every two electrons transferred, four hydrogen ions are translocated across the cytoplasmic membrane), and thus conserves the redox energy in a proton gradient.</text>
</comment>
<comment type="subunit">
    <text evidence="12">NDH-1 is composed of 14 different subunits. Subunits NuoA, H, J, K, L, M, N constitute the membrane sector of the complex.</text>
</comment>
<name>A0A6M0K5F8_9GAMM</name>
<keyword evidence="13" id="KW-0560">Oxidoreductase</keyword>
<comment type="catalytic activity">
    <reaction evidence="12">
        <text>a quinone + NADH + 5 H(+)(in) = a quinol + NAD(+) + 4 H(+)(out)</text>
        <dbReference type="Rhea" id="RHEA:57888"/>
        <dbReference type="ChEBI" id="CHEBI:15378"/>
        <dbReference type="ChEBI" id="CHEBI:24646"/>
        <dbReference type="ChEBI" id="CHEBI:57540"/>
        <dbReference type="ChEBI" id="CHEBI:57945"/>
        <dbReference type="ChEBI" id="CHEBI:132124"/>
    </reaction>
</comment>
<dbReference type="PANTHER" id="PTHR11434:SF21">
    <property type="entry name" value="NADH DEHYDROGENASE SUBUNIT 4L-RELATED"/>
    <property type="match status" value="1"/>
</dbReference>
<evidence type="ECO:0000313" key="14">
    <source>
        <dbReference type="Proteomes" id="UP000483379"/>
    </source>
</evidence>
<dbReference type="EC" id="7.1.1.-" evidence="12"/>
<dbReference type="InterPro" id="IPR039428">
    <property type="entry name" value="NUOK/Mnh_C1-like"/>
</dbReference>
<comment type="similarity">
    <text evidence="3 12">Belongs to the complex I subunit 4L family.</text>
</comment>
<dbReference type="RefSeq" id="WP_164454280.1">
    <property type="nucleotide sequence ID" value="NZ_JAAIJQ010000063.1"/>
</dbReference>
<dbReference type="PANTHER" id="PTHR11434">
    <property type="entry name" value="NADH-UBIQUINONE OXIDOREDUCTASE SUBUNIT ND4L"/>
    <property type="match status" value="1"/>
</dbReference>
<dbReference type="FunFam" id="1.10.287.3510:FF:000001">
    <property type="entry name" value="NADH-quinone oxidoreductase subunit K"/>
    <property type="match status" value="1"/>
</dbReference>
<keyword evidence="11 12" id="KW-0472">Membrane</keyword>
<dbReference type="HAMAP" id="MF_01456">
    <property type="entry name" value="NDH1_NuoK"/>
    <property type="match status" value="1"/>
</dbReference>
<dbReference type="NCBIfam" id="NF004321">
    <property type="entry name" value="PRK05715.1-3"/>
    <property type="match status" value="1"/>
</dbReference>
<reference evidence="13 14" key="1">
    <citation type="submission" date="2020-02" db="EMBL/GenBank/DDBJ databases">
        <title>Genome sequences of Thiorhodococcus mannitoliphagus and Thiorhodococcus minor, purple sulfur photosynthetic bacteria in the gammaproteobacterial family, Chromatiaceae.</title>
        <authorList>
            <person name="Aviles F.A."/>
            <person name="Meyer T.E."/>
            <person name="Kyndt J.A."/>
        </authorList>
    </citation>
    <scope>NUCLEOTIDE SEQUENCE [LARGE SCALE GENOMIC DNA]</scope>
    <source>
        <strain evidence="13 14">DSM 11518</strain>
    </source>
</reference>
<evidence type="ECO:0000256" key="3">
    <source>
        <dbReference type="ARBA" id="ARBA00010519"/>
    </source>
</evidence>
<sequence>MIALSDYLILGGLLFSIAVAGIFLNRKNVILLLMCIELMLLAVNMNFVAFSHFLGDMTGQVFVFFILTVAAAEAAIGLAILVVLFRNRKTINVEDLDALKG</sequence>
<evidence type="ECO:0000256" key="4">
    <source>
        <dbReference type="ARBA" id="ARBA00022448"/>
    </source>
</evidence>
<proteinExistence type="inferred from homology"/>
<accession>A0A6M0K5F8</accession>
<dbReference type="AlphaFoldDB" id="A0A6M0K5F8"/>
<dbReference type="EMBL" id="JAAIJQ010000063">
    <property type="protein sequence ID" value="NEV63817.1"/>
    <property type="molecule type" value="Genomic_DNA"/>
</dbReference>
<protein>
    <recommendedName>
        <fullName evidence="12">NADH-quinone oxidoreductase subunit K</fullName>
        <ecNumber evidence="12">7.1.1.-</ecNumber>
    </recommendedName>
    <alternativeName>
        <fullName evidence="12">NADH dehydrogenase I subunit K</fullName>
    </alternativeName>
    <alternativeName>
        <fullName evidence="12">NDH-1 subunit K</fullName>
    </alternativeName>
</protein>
<keyword evidence="8 12" id="KW-1133">Transmembrane helix</keyword>
<feature type="transmembrane region" description="Helical" evidence="12">
    <location>
        <begin position="61"/>
        <end position="85"/>
    </location>
</feature>
<dbReference type="GO" id="GO:0042773">
    <property type="term" value="P:ATP synthesis coupled electron transport"/>
    <property type="evidence" value="ECO:0007669"/>
    <property type="project" value="InterPro"/>
</dbReference>
<evidence type="ECO:0000256" key="11">
    <source>
        <dbReference type="ARBA" id="ARBA00023136"/>
    </source>
</evidence>
<keyword evidence="14" id="KW-1185">Reference proteome</keyword>
<dbReference type="GO" id="GO:0005886">
    <property type="term" value="C:plasma membrane"/>
    <property type="evidence" value="ECO:0007669"/>
    <property type="project" value="UniProtKB-SubCell"/>
</dbReference>
<keyword evidence="4 12" id="KW-0813">Transport</keyword>
<dbReference type="GO" id="GO:0050136">
    <property type="term" value="F:NADH dehydrogenase (quinone) (non-electrogenic) activity"/>
    <property type="evidence" value="ECO:0007669"/>
    <property type="project" value="UniProtKB-UniRule"/>
</dbReference>
<evidence type="ECO:0000256" key="7">
    <source>
        <dbReference type="ARBA" id="ARBA00022967"/>
    </source>
</evidence>
<evidence type="ECO:0000256" key="10">
    <source>
        <dbReference type="ARBA" id="ARBA00023075"/>
    </source>
</evidence>
<keyword evidence="5 12" id="KW-0812">Transmembrane</keyword>
<dbReference type="GO" id="GO:0048038">
    <property type="term" value="F:quinone binding"/>
    <property type="evidence" value="ECO:0007669"/>
    <property type="project" value="UniProtKB-KW"/>
</dbReference>
<dbReference type="Proteomes" id="UP000483379">
    <property type="component" value="Unassembled WGS sequence"/>
</dbReference>
<evidence type="ECO:0000256" key="6">
    <source>
        <dbReference type="ARBA" id="ARBA00022719"/>
    </source>
</evidence>
<evidence type="ECO:0000313" key="13">
    <source>
        <dbReference type="EMBL" id="NEV63817.1"/>
    </source>
</evidence>
<dbReference type="NCBIfam" id="NF004323">
    <property type="entry name" value="PRK05715.1-5"/>
    <property type="match status" value="1"/>
</dbReference>